<keyword evidence="2" id="KW-0732">Signal</keyword>
<feature type="region of interest" description="Disordered" evidence="1">
    <location>
        <begin position="32"/>
        <end position="65"/>
    </location>
</feature>
<proteinExistence type="predicted"/>
<evidence type="ECO:0000256" key="1">
    <source>
        <dbReference type="SAM" id="MobiDB-lite"/>
    </source>
</evidence>
<name>A0ABM8EMX5_9BACT</name>
<protein>
    <recommendedName>
        <fullName evidence="5">DUF4168 domain-containing protein</fullName>
    </recommendedName>
</protein>
<organism evidence="3 4">
    <name type="scientific">Geotalea uraniireducens</name>
    <dbReference type="NCBI Taxonomy" id="351604"/>
    <lineage>
        <taxon>Bacteria</taxon>
        <taxon>Pseudomonadati</taxon>
        <taxon>Thermodesulfobacteriota</taxon>
        <taxon>Desulfuromonadia</taxon>
        <taxon>Geobacterales</taxon>
        <taxon>Geobacteraceae</taxon>
        <taxon>Geotalea</taxon>
    </lineage>
</organism>
<evidence type="ECO:0000313" key="4">
    <source>
        <dbReference type="Proteomes" id="UP001317705"/>
    </source>
</evidence>
<dbReference type="RefSeq" id="WP_281999882.1">
    <property type="nucleotide sequence ID" value="NZ_AP027151.1"/>
</dbReference>
<evidence type="ECO:0000256" key="2">
    <source>
        <dbReference type="SAM" id="SignalP"/>
    </source>
</evidence>
<evidence type="ECO:0000313" key="3">
    <source>
        <dbReference type="EMBL" id="BDV43761.1"/>
    </source>
</evidence>
<feature type="compositionally biased region" description="Polar residues" evidence="1">
    <location>
        <begin position="32"/>
        <end position="61"/>
    </location>
</feature>
<feature type="signal peptide" evidence="2">
    <location>
        <begin position="1"/>
        <end position="18"/>
    </location>
</feature>
<reference evidence="3 4" key="1">
    <citation type="submission" date="2022-12" db="EMBL/GenBank/DDBJ databases">
        <title>Polyphasic characterization of Geotalea uranireducens NIT-SL11 newly isolated from a complex of sewage sludge and microbially reduced graphene oxide.</title>
        <authorList>
            <person name="Xie L."/>
            <person name="Yoshida N."/>
            <person name="Meng L."/>
        </authorList>
    </citation>
    <scope>NUCLEOTIDE SEQUENCE [LARGE SCALE GENOMIC DNA]</scope>
    <source>
        <strain evidence="3 4">NIT-SL11</strain>
    </source>
</reference>
<feature type="region of interest" description="Disordered" evidence="1">
    <location>
        <begin position="128"/>
        <end position="155"/>
    </location>
</feature>
<gene>
    <name evidence="3" type="ORF">GURASL_26840</name>
</gene>
<feature type="chain" id="PRO_5045075277" description="DUF4168 domain-containing protein" evidence="2">
    <location>
        <begin position="19"/>
        <end position="155"/>
    </location>
</feature>
<keyword evidence="4" id="KW-1185">Reference proteome</keyword>
<accession>A0ABM8EMX5</accession>
<dbReference type="Proteomes" id="UP001317705">
    <property type="component" value="Chromosome"/>
</dbReference>
<evidence type="ECO:0008006" key="5">
    <source>
        <dbReference type="Google" id="ProtNLM"/>
    </source>
</evidence>
<sequence>MKTLITMLVIAHAAVALAAEPKITETDQGITVEYTGTPSDGSSSAPATDQGTANKTSTMDSGTAARVKSLSGQIQQLQAEIATLSKTTGSESADELAARQQQIDEKKLLIQQYADEVRQLTGVSPDLKTLYNPPNTPRSLLRRRVKEMQNMPQPQ</sequence>
<dbReference type="EMBL" id="AP027151">
    <property type="protein sequence ID" value="BDV43761.1"/>
    <property type="molecule type" value="Genomic_DNA"/>
</dbReference>